<evidence type="ECO:0000313" key="3">
    <source>
        <dbReference type="EMBL" id="AGA66392.1"/>
    </source>
</evidence>
<sequence length="192" mass="21605">MNNKIPLLILIVIALIISCSNNNTNPNNSQGVKEKTELGNVETPTDNGSGSGNNGNTDNNNPTDNGNNSGNNTEEKPPLPPLDNYLHMYRGVAQYYVKTLDDAVVTKASDENIYVEIYEDYIVVSSGATFFFDTIERPSEKEYKSTEYYNDATYNLYLKINDDNTAYLRLSIRDAHYSYHFDADSLPEFKNN</sequence>
<name>A0A3B6VPK4_BRAPL</name>
<protein>
    <recommendedName>
        <fullName evidence="5">Lipoprotein</fullName>
    </recommendedName>
</protein>
<keyword evidence="4" id="KW-1185">Reference proteome</keyword>
<evidence type="ECO:0000256" key="1">
    <source>
        <dbReference type="SAM" id="MobiDB-lite"/>
    </source>
</evidence>
<proteinExistence type="predicted"/>
<gene>
    <name evidence="3" type="ORF">BPP43_05740</name>
</gene>
<dbReference type="EMBL" id="CP002873">
    <property type="protein sequence ID" value="AGA66392.1"/>
    <property type="molecule type" value="Genomic_DNA"/>
</dbReference>
<reference evidence="3 4" key="1">
    <citation type="journal article" date="2013" name="Genome Announc.">
        <title>Complete Genome Sequence of the Porcine Strain Brachyspira pilosicoli P43/6/78(T.).</title>
        <authorList>
            <person name="Lin C."/>
            <person name="den Bakker H.C."/>
            <person name="Suzuki H."/>
            <person name="Lefebure T."/>
            <person name="Ponnala L."/>
            <person name="Sun Q."/>
            <person name="Stanhope M.J."/>
            <person name="Wiedmann M."/>
            <person name="Duhamel G.E."/>
        </authorList>
    </citation>
    <scope>NUCLEOTIDE SEQUENCE [LARGE SCALE GENOMIC DNA]</scope>
    <source>
        <strain evidence="3 4">P43/6/78</strain>
    </source>
</reference>
<feature type="signal peptide" evidence="2">
    <location>
        <begin position="1"/>
        <end position="24"/>
    </location>
</feature>
<dbReference type="Proteomes" id="UP000010793">
    <property type="component" value="Chromosome"/>
</dbReference>
<keyword evidence="2" id="KW-0732">Signal</keyword>
<accession>A0A3B6VPK4</accession>
<evidence type="ECO:0000256" key="2">
    <source>
        <dbReference type="SAM" id="SignalP"/>
    </source>
</evidence>
<dbReference type="PROSITE" id="PS51257">
    <property type="entry name" value="PROKAR_LIPOPROTEIN"/>
    <property type="match status" value="1"/>
</dbReference>
<feature type="chain" id="PRO_5017381291" description="Lipoprotein" evidence="2">
    <location>
        <begin position="25"/>
        <end position="192"/>
    </location>
</feature>
<feature type="compositionally biased region" description="Low complexity" evidence="1">
    <location>
        <begin position="43"/>
        <end position="72"/>
    </location>
</feature>
<organism evidence="3 4">
    <name type="scientific">Brachyspira pilosicoli P43/6/78</name>
    <dbReference type="NCBI Taxonomy" id="1042417"/>
    <lineage>
        <taxon>Bacteria</taxon>
        <taxon>Pseudomonadati</taxon>
        <taxon>Spirochaetota</taxon>
        <taxon>Spirochaetia</taxon>
        <taxon>Brachyspirales</taxon>
        <taxon>Brachyspiraceae</taxon>
        <taxon>Brachyspira</taxon>
    </lineage>
</organism>
<evidence type="ECO:0000313" key="4">
    <source>
        <dbReference type="Proteomes" id="UP000010793"/>
    </source>
</evidence>
<dbReference type="KEGG" id="bpip:BPP43_05740"/>
<dbReference type="AlphaFoldDB" id="A0A3B6VPK4"/>
<feature type="region of interest" description="Disordered" evidence="1">
    <location>
        <begin position="23"/>
        <end position="83"/>
    </location>
</feature>
<dbReference type="RefSeq" id="WP_015274386.1">
    <property type="nucleotide sequence ID" value="NC_019908.1"/>
</dbReference>
<evidence type="ECO:0008006" key="5">
    <source>
        <dbReference type="Google" id="ProtNLM"/>
    </source>
</evidence>